<dbReference type="Pfam" id="PF04069">
    <property type="entry name" value="OpuAC"/>
    <property type="match status" value="1"/>
</dbReference>
<dbReference type="GO" id="GO:0015226">
    <property type="term" value="F:carnitine transmembrane transporter activity"/>
    <property type="evidence" value="ECO:0007669"/>
    <property type="project" value="TreeGrafter"/>
</dbReference>
<proteinExistence type="predicted"/>
<keyword evidence="7" id="KW-1185">Reference proteome</keyword>
<dbReference type="InterPro" id="IPR007210">
    <property type="entry name" value="ABC_Gly_betaine_transp_sub-bd"/>
</dbReference>
<dbReference type="CDD" id="cd13639">
    <property type="entry name" value="PBP2_OpuAC_like"/>
    <property type="match status" value="1"/>
</dbReference>
<dbReference type="Proteomes" id="UP000069912">
    <property type="component" value="Chromosome"/>
</dbReference>
<keyword evidence="3" id="KW-1003">Cell membrane</keyword>
<dbReference type="PANTHER" id="PTHR47737:SF1">
    <property type="entry name" value="GLYCINE BETAINE_PROLINE BETAINE TRANSPORT SYSTEM PERMEASE PROTEIN PROW"/>
    <property type="match status" value="1"/>
</dbReference>
<organism evidence="6 7">
    <name type="scientific">Aerococcus sanguinicola</name>
    <dbReference type="NCBI Taxonomy" id="119206"/>
    <lineage>
        <taxon>Bacteria</taxon>
        <taxon>Bacillati</taxon>
        <taxon>Bacillota</taxon>
        <taxon>Bacilli</taxon>
        <taxon>Lactobacillales</taxon>
        <taxon>Aerococcaceae</taxon>
        <taxon>Aerococcus</taxon>
    </lineage>
</organism>
<evidence type="ECO:0000313" key="7">
    <source>
        <dbReference type="Proteomes" id="UP000069912"/>
    </source>
</evidence>
<evidence type="ECO:0000259" key="5">
    <source>
        <dbReference type="Pfam" id="PF04069"/>
    </source>
</evidence>
<protein>
    <submittedName>
        <fullName evidence="6">Glycine/betaine ABC transporter substrate-binding protein</fullName>
    </submittedName>
</protein>
<dbReference type="GO" id="GO:0031460">
    <property type="term" value="P:glycine betaine transport"/>
    <property type="evidence" value="ECO:0007669"/>
    <property type="project" value="TreeGrafter"/>
</dbReference>
<dbReference type="Gene3D" id="3.40.190.100">
    <property type="entry name" value="Glycine betaine-binding periplasmic protein, domain 2"/>
    <property type="match status" value="1"/>
</dbReference>
<keyword evidence="2" id="KW-0813">Transport</keyword>
<feature type="domain" description="ABC-type glycine betaine transport system substrate-binding" evidence="5">
    <location>
        <begin position="39"/>
        <end position="279"/>
    </location>
</feature>
<dbReference type="PANTHER" id="PTHR47737">
    <property type="entry name" value="GLYCINE BETAINE/PROLINE BETAINE TRANSPORT SYSTEM PERMEASE PROTEIN PROW"/>
    <property type="match status" value="1"/>
</dbReference>
<evidence type="ECO:0000256" key="1">
    <source>
        <dbReference type="ARBA" id="ARBA00004236"/>
    </source>
</evidence>
<keyword evidence="4" id="KW-0472">Membrane</keyword>
<dbReference type="Gene3D" id="3.40.190.10">
    <property type="entry name" value="Periplasmic binding protein-like II"/>
    <property type="match status" value="1"/>
</dbReference>
<evidence type="ECO:0000313" key="6">
    <source>
        <dbReference type="EMBL" id="AMB94390.1"/>
    </source>
</evidence>
<gene>
    <name evidence="6" type="ORF">AWM72_06255</name>
</gene>
<evidence type="ECO:0000256" key="3">
    <source>
        <dbReference type="ARBA" id="ARBA00022475"/>
    </source>
</evidence>
<accession>A0A120I9B2</accession>
<dbReference type="AlphaFoldDB" id="A0A120I9B2"/>
<evidence type="ECO:0000256" key="2">
    <source>
        <dbReference type="ARBA" id="ARBA00022448"/>
    </source>
</evidence>
<dbReference type="GO" id="GO:0015871">
    <property type="term" value="P:choline transport"/>
    <property type="evidence" value="ECO:0007669"/>
    <property type="project" value="TreeGrafter"/>
</dbReference>
<dbReference type="GO" id="GO:0005275">
    <property type="term" value="F:amine transmembrane transporter activity"/>
    <property type="evidence" value="ECO:0007669"/>
    <property type="project" value="TreeGrafter"/>
</dbReference>
<evidence type="ECO:0000256" key="4">
    <source>
        <dbReference type="ARBA" id="ARBA00023136"/>
    </source>
</evidence>
<dbReference type="SUPFAM" id="SSF53850">
    <property type="entry name" value="Periplasmic binding protein-like II"/>
    <property type="match status" value="1"/>
</dbReference>
<reference evidence="7" key="2">
    <citation type="submission" date="2016-01" db="EMBL/GenBank/DDBJ databases">
        <title>Six Aerococcus type strain genome sequencing and assembly using PacBio and Illumina Hiseq.</title>
        <authorList>
            <person name="Carkaci D."/>
            <person name="Dargis R."/>
            <person name="Nielsen X.C."/>
            <person name="Skovgaard O."/>
            <person name="Fuursted K."/>
            <person name="Christensen J.J."/>
        </authorList>
    </citation>
    <scope>NUCLEOTIDE SEQUENCE [LARGE SCALE GENOMIC DNA]</scope>
    <source>
        <strain evidence="7">CCUG43001</strain>
    </source>
</reference>
<reference evidence="6 7" key="1">
    <citation type="journal article" date="2016" name="Genome Announc.">
        <title>Complete Genome Sequences of Aerococcus christensenii CCUG 28831T, Aerococcus sanguinicola CCUG 43001T, Aerococcus urinae CCUG 36881T, Aerococcus urinaeequi CCUG 28094T, Aerococcus urinaehominis CCUG 42038 BT, and Aerococcus viridans CCUG 4311T.</title>
        <authorList>
            <person name="Carkaci D."/>
            <person name="Dargis R."/>
            <person name="Nielsen X.C."/>
            <person name="Skovgaard O."/>
            <person name="Fuursted K."/>
            <person name="Christensen J.J."/>
        </authorList>
    </citation>
    <scope>NUCLEOTIDE SEQUENCE [LARGE SCALE GENOMIC DNA]</scope>
    <source>
        <strain evidence="6 7">CCUG43001</strain>
    </source>
</reference>
<dbReference type="GO" id="GO:0043190">
    <property type="term" value="C:ATP-binding cassette (ABC) transporter complex"/>
    <property type="evidence" value="ECO:0007669"/>
    <property type="project" value="InterPro"/>
</dbReference>
<name>A0A120I9B2_9LACT</name>
<comment type="subcellular location">
    <subcellularLocation>
        <location evidence="1">Cell membrane</location>
    </subcellularLocation>
</comment>
<dbReference type="KEGG" id="asan:AWM72_06255"/>
<sequence length="291" mass="31563">MKKIILGIVAVLGLVLSLGSPGAFRSSLFSGGGSSNGESITLSYVEWDTEVASTNVIAEVLRREGYDVTITPLDNAIMWSAVATGEADGMVGAWLPQTHGPQFDQYGDQMEDLGPNLEGAKIGMVVPEYMDVNSIEDLSSEADSVITGIEPGARVVAATEDAVAQYPNLSDWTVETSSSGAMTTALGQAISNEEEIVVTGWSPHWKFQAYDLKYLEDPKGVYGGEETINTMVRQGFKGDHPRAYQILDQFNWSLDDMESVMLEISNGKDPQQAAIEWIDANPDKVEEWLAE</sequence>
<dbReference type="EMBL" id="CP014160">
    <property type="protein sequence ID" value="AMB94390.1"/>
    <property type="molecule type" value="Genomic_DNA"/>
</dbReference>